<dbReference type="EMBL" id="JAUHLN010000003">
    <property type="protein sequence ID" value="MDN4074739.1"/>
    <property type="molecule type" value="Genomic_DNA"/>
</dbReference>
<protein>
    <submittedName>
        <fullName evidence="1">Uncharacterized protein</fullName>
    </submittedName>
</protein>
<evidence type="ECO:0000313" key="1">
    <source>
        <dbReference type="EMBL" id="MDN4074739.1"/>
    </source>
</evidence>
<comment type="caution">
    <text evidence="1">The sequence shown here is derived from an EMBL/GenBank/DDBJ whole genome shotgun (WGS) entry which is preliminary data.</text>
</comment>
<name>A0ABT8EA20_9BACL</name>
<gene>
    <name evidence="1" type="ORF">QYF49_17285</name>
</gene>
<organism evidence="1 2">
    <name type="scientific">Fictibacillus terranigra</name>
    <dbReference type="NCBI Taxonomy" id="3058424"/>
    <lineage>
        <taxon>Bacteria</taxon>
        <taxon>Bacillati</taxon>
        <taxon>Bacillota</taxon>
        <taxon>Bacilli</taxon>
        <taxon>Bacillales</taxon>
        <taxon>Fictibacillaceae</taxon>
        <taxon>Fictibacillus</taxon>
    </lineage>
</organism>
<evidence type="ECO:0000313" key="2">
    <source>
        <dbReference type="Proteomes" id="UP001168694"/>
    </source>
</evidence>
<dbReference type="RefSeq" id="WP_290400846.1">
    <property type="nucleotide sequence ID" value="NZ_JAUHLN010000003.1"/>
</dbReference>
<sequence>MSLFYGIEMKPAEKKLPATSAQIVRKTAELAKVIDRCETIVIVKTMEEALALKEYYETQNLFEELHPLLSPAHFQPTGRFQDYGFQSVSQRHYLFEDTVLSFRVNRGTDQEISMFLFQLDEHLIGTDQEDDGSNYFVDREEKELIQKYASAYNVIITARS</sequence>
<proteinExistence type="predicted"/>
<dbReference type="Proteomes" id="UP001168694">
    <property type="component" value="Unassembled WGS sequence"/>
</dbReference>
<accession>A0ABT8EA20</accession>
<keyword evidence="2" id="KW-1185">Reference proteome</keyword>
<reference evidence="1" key="1">
    <citation type="submission" date="2023-06" db="EMBL/GenBank/DDBJ databases">
        <title>Draft Genome Sequences of Representative Paenibacillus Polymyxa, Bacillus cereus, Fictibacillus sp., and Brevibacillus agri Strains Isolated from Amazonian Dark Earth.</title>
        <authorList>
            <person name="Pellegrinetti T.A."/>
            <person name="Cunha I.C.M."/>
            <person name="Chaves M.G."/>
            <person name="Freitas A.S."/>
            <person name="Silva A.V.R."/>
            <person name="Tsai S.M."/>
            <person name="Mendes L.W."/>
        </authorList>
    </citation>
    <scope>NUCLEOTIDE SEQUENCE</scope>
    <source>
        <strain evidence="1">CENA-BCM004</strain>
    </source>
</reference>